<dbReference type="Proteomes" id="UP000807769">
    <property type="component" value="Unassembled WGS sequence"/>
</dbReference>
<dbReference type="InterPro" id="IPR046521">
    <property type="entry name" value="DUF6698"/>
</dbReference>
<feature type="region of interest" description="Disordered" evidence="1">
    <location>
        <begin position="1"/>
        <end position="38"/>
    </location>
</feature>
<evidence type="ECO:0000313" key="2">
    <source>
        <dbReference type="EMBL" id="KAG1822787.1"/>
    </source>
</evidence>
<accession>A0A9P7EIE6</accession>
<proteinExistence type="predicted"/>
<name>A0A9P7EIE6_9AGAM</name>
<evidence type="ECO:0000256" key="1">
    <source>
        <dbReference type="SAM" id="MobiDB-lite"/>
    </source>
</evidence>
<dbReference type="RefSeq" id="XP_041197193.1">
    <property type="nucleotide sequence ID" value="XM_041332500.1"/>
</dbReference>
<dbReference type="Pfam" id="PF20414">
    <property type="entry name" value="DUF6698"/>
    <property type="match status" value="1"/>
</dbReference>
<gene>
    <name evidence="2" type="ORF">BJ212DRAFT_1296749</name>
</gene>
<protein>
    <submittedName>
        <fullName evidence="2">Uncharacterized protein</fullName>
    </submittedName>
</protein>
<sequence length="219" mass="24581">MSSSDSDVSLSTYSPKKCASLNKSSSSQRASSSDLDMLLPTSNSKKCVSMDDILDNMTATGRRKKTKVVNIQFKYCSMSSQCSDDLSSLKHLLKVFDEDVNLGMEHLQDRTWPLLSTNWLLFLYAANAIYDRENPNIGLFCGHAGIREHDDDDGKHGRSKSKATMYGLTKVTLQAWAWAMCAVWFSLSTCNSYKMCIGSFNLEEFFFTIIKTLNDPEDP</sequence>
<keyword evidence="3" id="KW-1185">Reference proteome</keyword>
<feature type="compositionally biased region" description="Low complexity" evidence="1">
    <location>
        <begin position="1"/>
        <end position="33"/>
    </location>
</feature>
<reference evidence="2" key="1">
    <citation type="journal article" date="2020" name="New Phytol.">
        <title>Comparative genomics reveals dynamic genome evolution in host specialist ectomycorrhizal fungi.</title>
        <authorList>
            <person name="Lofgren L.A."/>
            <person name="Nguyen N.H."/>
            <person name="Vilgalys R."/>
            <person name="Ruytinx J."/>
            <person name="Liao H.L."/>
            <person name="Branco S."/>
            <person name="Kuo A."/>
            <person name="LaButti K."/>
            <person name="Lipzen A."/>
            <person name="Andreopoulos W."/>
            <person name="Pangilinan J."/>
            <person name="Riley R."/>
            <person name="Hundley H."/>
            <person name="Na H."/>
            <person name="Barry K."/>
            <person name="Grigoriev I.V."/>
            <person name="Stajich J.E."/>
            <person name="Kennedy P.G."/>
        </authorList>
    </citation>
    <scope>NUCLEOTIDE SEQUENCE</scope>
    <source>
        <strain evidence="2">MN1</strain>
    </source>
</reference>
<dbReference type="GeneID" id="64626517"/>
<evidence type="ECO:0000313" key="3">
    <source>
        <dbReference type="Proteomes" id="UP000807769"/>
    </source>
</evidence>
<dbReference type="EMBL" id="JABBWG010000005">
    <property type="protein sequence ID" value="KAG1822787.1"/>
    <property type="molecule type" value="Genomic_DNA"/>
</dbReference>
<organism evidence="2 3">
    <name type="scientific">Suillus subaureus</name>
    <dbReference type="NCBI Taxonomy" id="48587"/>
    <lineage>
        <taxon>Eukaryota</taxon>
        <taxon>Fungi</taxon>
        <taxon>Dikarya</taxon>
        <taxon>Basidiomycota</taxon>
        <taxon>Agaricomycotina</taxon>
        <taxon>Agaricomycetes</taxon>
        <taxon>Agaricomycetidae</taxon>
        <taxon>Boletales</taxon>
        <taxon>Suillineae</taxon>
        <taxon>Suillaceae</taxon>
        <taxon>Suillus</taxon>
    </lineage>
</organism>
<dbReference type="AlphaFoldDB" id="A0A9P7EIE6"/>
<comment type="caution">
    <text evidence="2">The sequence shown here is derived from an EMBL/GenBank/DDBJ whole genome shotgun (WGS) entry which is preliminary data.</text>
</comment>